<feature type="transmembrane region" description="Helical" evidence="18">
    <location>
        <begin position="257"/>
        <end position="280"/>
    </location>
</feature>
<evidence type="ECO:0000256" key="8">
    <source>
        <dbReference type="ARBA" id="ARBA00022792"/>
    </source>
</evidence>
<dbReference type="GO" id="GO:0006120">
    <property type="term" value="P:mitochondrial electron transport, NADH to ubiquinone"/>
    <property type="evidence" value="ECO:0007669"/>
    <property type="project" value="TreeGrafter"/>
</dbReference>
<evidence type="ECO:0000256" key="10">
    <source>
        <dbReference type="ARBA" id="ARBA00022982"/>
    </source>
</evidence>
<accession>A0A1S5R137</accession>
<name>A0A1S5R137_9EUPU</name>
<evidence type="ECO:0000256" key="18">
    <source>
        <dbReference type="SAM" id="Phobius"/>
    </source>
</evidence>
<dbReference type="AlphaFoldDB" id="A0A1S5R137"/>
<dbReference type="EMBL" id="KT626607">
    <property type="protein sequence ID" value="ANA11077.1"/>
    <property type="molecule type" value="Genomic_DNA"/>
</dbReference>
<organism evidence="20">
    <name type="scientific">Arion ater rufus</name>
    <dbReference type="NCBI Taxonomy" id="2751870"/>
    <lineage>
        <taxon>Eukaryota</taxon>
        <taxon>Metazoa</taxon>
        <taxon>Spiralia</taxon>
        <taxon>Lophotrochozoa</taxon>
        <taxon>Mollusca</taxon>
        <taxon>Gastropoda</taxon>
        <taxon>Heterobranchia</taxon>
        <taxon>Euthyneura</taxon>
        <taxon>Panpulmonata</taxon>
        <taxon>Eupulmonata</taxon>
        <taxon>Stylommatophora</taxon>
        <taxon>Helicina</taxon>
        <taxon>Arionoidea</taxon>
        <taxon>Arionidae</taxon>
        <taxon>Arion</taxon>
    </lineage>
</organism>
<evidence type="ECO:0000256" key="3">
    <source>
        <dbReference type="ARBA" id="ARBA00012944"/>
    </source>
</evidence>
<sequence>MMLMNSVMYSCLENENIKGIIFMFPIFAPLFSMTSSNWWLVWLSLEIMTFSMVVCIYFSNSMMKAEVSMVYFVVQSISGVLLLVGASFTSLISANHLVCSMFLLTGLAAKLGLFPMHFWVIPILSMLSYWQIGVLLGPMKIIPLSMLYTVSADSTLWLMMMIISLFSMLCGGILGNIMANLKSVLGASSITHSGWFVLAYMFNLMWLYFWVYYVSLFFLLISMSIMNSNLASWSLLSMSGLPPFWLFFAKAHIIMEFISYTSSPLLLIFPLGGAMISLYFYLKYVYALWLTHFNSFKVSTLMYVLHA</sequence>
<evidence type="ECO:0000256" key="12">
    <source>
        <dbReference type="ARBA" id="ARBA00023027"/>
    </source>
</evidence>
<evidence type="ECO:0000256" key="13">
    <source>
        <dbReference type="ARBA" id="ARBA00023075"/>
    </source>
</evidence>
<keyword evidence="6" id="KW-0679">Respiratory chain</keyword>
<protein>
    <recommendedName>
        <fullName evidence="4">NADH-ubiquinone oxidoreductase chain 2</fullName>
        <ecNumber evidence="3">7.1.1.2</ecNumber>
    </recommendedName>
    <alternativeName>
        <fullName evidence="16">NADH dehydrogenase subunit 2</fullName>
    </alternativeName>
</protein>
<keyword evidence="9" id="KW-1278">Translocase</keyword>
<keyword evidence="10" id="KW-0249">Electron transport</keyword>
<dbReference type="PANTHER" id="PTHR46552">
    <property type="entry name" value="NADH-UBIQUINONE OXIDOREDUCTASE CHAIN 2"/>
    <property type="match status" value="1"/>
</dbReference>
<keyword evidence="8" id="KW-0999">Mitochondrion inner membrane</keyword>
<keyword evidence="13" id="KW-0830">Ubiquinone</keyword>
<keyword evidence="15 18" id="KW-0472">Membrane</keyword>
<dbReference type="GO" id="GO:0008137">
    <property type="term" value="F:NADH dehydrogenase (ubiquinone) activity"/>
    <property type="evidence" value="ECO:0007669"/>
    <property type="project" value="UniProtKB-EC"/>
</dbReference>
<feature type="domain" description="NADH:quinone oxidoreductase/Mrp antiporter transmembrane" evidence="19">
    <location>
        <begin position="35"/>
        <end position="223"/>
    </location>
</feature>
<feature type="transmembrane region" description="Helical" evidence="18">
    <location>
        <begin position="156"/>
        <end position="181"/>
    </location>
</feature>
<evidence type="ECO:0000256" key="2">
    <source>
        <dbReference type="ARBA" id="ARBA00007012"/>
    </source>
</evidence>
<keyword evidence="5" id="KW-0813">Transport</keyword>
<feature type="transmembrane region" description="Helical" evidence="18">
    <location>
        <begin position="70"/>
        <end position="88"/>
    </location>
</feature>
<dbReference type="GO" id="GO:0005743">
    <property type="term" value="C:mitochondrial inner membrane"/>
    <property type="evidence" value="ECO:0007669"/>
    <property type="project" value="UniProtKB-SubCell"/>
</dbReference>
<keyword evidence="12" id="KW-0520">NAD</keyword>
<keyword evidence="14 20" id="KW-0496">Mitochondrion</keyword>
<reference evidence="20" key="1">
    <citation type="journal article" date="2016" name="BMC Evol. Biol.">
        <title>Positive selection on panpulmonate mitogenomes provide new clues on adaptations to terrestrial life.</title>
        <authorList>
            <person name="Romero P.E."/>
            <person name="Weigand A.M."/>
            <person name="Pfenninger M."/>
        </authorList>
    </citation>
    <scope>NUCLEOTIDE SEQUENCE</scope>
</reference>
<evidence type="ECO:0000256" key="15">
    <source>
        <dbReference type="ARBA" id="ARBA00023136"/>
    </source>
</evidence>
<dbReference type="InterPro" id="IPR001750">
    <property type="entry name" value="ND/Mrp_TM"/>
</dbReference>
<dbReference type="Pfam" id="PF00361">
    <property type="entry name" value="Proton_antipo_M"/>
    <property type="match status" value="1"/>
</dbReference>
<keyword evidence="7 18" id="KW-0812">Transmembrane</keyword>
<evidence type="ECO:0000256" key="4">
    <source>
        <dbReference type="ARBA" id="ARBA00021008"/>
    </source>
</evidence>
<evidence type="ECO:0000256" key="17">
    <source>
        <dbReference type="ARBA" id="ARBA00049551"/>
    </source>
</evidence>
<evidence type="ECO:0000259" key="19">
    <source>
        <dbReference type="Pfam" id="PF00361"/>
    </source>
</evidence>
<feature type="transmembrane region" description="Helical" evidence="18">
    <location>
        <begin position="193"/>
        <end position="211"/>
    </location>
</feature>
<comment type="similarity">
    <text evidence="2">Belongs to the complex I subunit 2 family.</text>
</comment>
<evidence type="ECO:0000313" key="20">
    <source>
        <dbReference type="EMBL" id="ANA11077.1"/>
    </source>
</evidence>
<evidence type="ECO:0000256" key="9">
    <source>
        <dbReference type="ARBA" id="ARBA00022967"/>
    </source>
</evidence>
<proteinExistence type="inferred from homology"/>
<dbReference type="PANTHER" id="PTHR46552:SF1">
    <property type="entry name" value="NADH-UBIQUINONE OXIDOREDUCTASE CHAIN 2"/>
    <property type="match status" value="1"/>
</dbReference>
<geneLocation type="mitochondrion" evidence="20"/>
<feature type="transmembrane region" description="Helical" evidence="18">
    <location>
        <begin position="39"/>
        <end position="58"/>
    </location>
</feature>
<keyword evidence="11 18" id="KW-1133">Transmembrane helix</keyword>
<gene>
    <name evidence="20" type="primary">ND2</name>
</gene>
<dbReference type="InterPro" id="IPR050175">
    <property type="entry name" value="Complex_I_Subunit_2"/>
</dbReference>
<evidence type="ECO:0000256" key="16">
    <source>
        <dbReference type="ARBA" id="ARBA00031028"/>
    </source>
</evidence>
<evidence type="ECO:0000256" key="11">
    <source>
        <dbReference type="ARBA" id="ARBA00022989"/>
    </source>
</evidence>
<evidence type="ECO:0000256" key="5">
    <source>
        <dbReference type="ARBA" id="ARBA00022448"/>
    </source>
</evidence>
<evidence type="ECO:0000256" key="6">
    <source>
        <dbReference type="ARBA" id="ARBA00022660"/>
    </source>
</evidence>
<evidence type="ECO:0000256" key="7">
    <source>
        <dbReference type="ARBA" id="ARBA00022692"/>
    </source>
</evidence>
<comment type="catalytic activity">
    <reaction evidence="17">
        <text>a ubiquinone + NADH + 5 H(+)(in) = a ubiquinol + NAD(+) + 4 H(+)(out)</text>
        <dbReference type="Rhea" id="RHEA:29091"/>
        <dbReference type="Rhea" id="RHEA-COMP:9565"/>
        <dbReference type="Rhea" id="RHEA-COMP:9566"/>
        <dbReference type="ChEBI" id="CHEBI:15378"/>
        <dbReference type="ChEBI" id="CHEBI:16389"/>
        <dbReference type="ChEBI" id="CHEBI:17976"/>
        <dbReference type="ChEBI" id="CHEBI:57540"/>
        <dbReference type="ChEBI" id="CHEBI:57945"/>
        <dbReference type="EC" id="7.1.1.2"/>
    </reaction>
</comment>
<evidence type="ECO:0000256" key="14">
    <source>
        <dbReference type="ARBA" id="ARBA00023128"/>
    </source>
</evidence>
<feature type="transmembrane region" description="Helical" evidence="18">
    <location>
        <begin position="118"/>
        <end position="136"/>
    </location>
</feature>
<evidence type="ECO:0000256" key="1">
    <source>
        <dbReference type="ARBA" id="ARBA00004448"/>
    </source>
</evidence>
<dbReference type="EC" id="7.1.1.2" evidence="3"/>
<comment type="subcellular location">
    <subcellularLocation>
        <location evidence="1">Mitochondrion inner membrane</location>
        <topology evidence="1">Multi-pass membrane protein</topology>
    </subcellularLocation>
</comment>